<dbReference type="RefSeq" id="WP_013645799.1">
    <property type="nucleotide sequence ID" value="NC_015216.1"/>
</dbReference>
<keyword evidence="2" id="KW-1185">Reference proteome</keyword>
<dbReference type="NCBIfam" id="TIGR00268">
    <property type="entry name" value="ATP-dependent sacrificial sulfur transferase LarE"/>
    <property type="match status" value="1"/>
</dbReference>
<dbReference type="eggNOG" id="arCOG07113">
    <property type="taxonomic scope" value="Archaea"/>
</dbReference>
<dbReference type="EMBL" id="CP002551">
    <property type="protein sequence ID" value="ADZ10448.1"/>
    <property type="molecule type" value="Genomic_DNA"/>
</dbReference>
<dbReference type="eggNOG" id="arCOG00043">
    <property type="taxonomic scope" value="Archaea"/>
</dbReference>
<organism evidence="1 2">
    <name type="scientific">Methanobacterium lacus (strain AL-21)</name>
    <dbReference type="NCBI Taxonomy" id="877455"/>
    <lineage>
        <taxon>Archaea</taxon>
        <taxon>Methanobacteriati</taxon>
        <taxon>Methanobacteriota</taxon>
        <taxon>Methanomada group</taxon>
        <taxon>Methanobacteria</taxon>
        <taxon>Methanobacteriales</taxon>
        <taxon>Methanobacteriaceae</taxon>
        <taxon>Methanobacterium</taxon>
    </lineage>
</organism>
<dbReference type="Gene3D" id="3.40.50.620">
    <property type="entry name" value="HUPs"/>
    <property type="match status" value="1"/>
</dbReference>
<dbReference type="InterPro" id="IPR018317">
    <property type="entry name" value="QueC"/>
</dbReference>
<dbReference type="AlphaFoldDB" id="F0TCQ8"/>
<sequence length="349" mass="38817">MEVETKLQNLKDYLRDKNILIAFSGGADSSLVAKIASEVSKESLAVTVDNGVMPQDFIANATKIAGELGIKHRVVEENYLNDPAFRSNPPNRCYICKTKMYTKLAEIAGENELEIMDGTNITDLLEDRPGIIVNYDLEIKSPLVMAGFTSDDVKEALNQLEIEYSPSTTCMATRISKNSEITPKKINRLKYAESLLKGLSGSKVVRVRDQEDMAILEVENIEKLLNLGVLNHLDSELKAVGFKRVTLDISGHGDTKKELVVYKPCKDEANKIMFETELPYSINIKQTCAELETIGTVKCSVEMGIAMLESDGRNVTVFKNGKLVARKVADQEDAEQLLIEVLPKIRRNI</sequence>
<dbReference type="OrthoDB" id="61764at2157"/>
<dbReference type="InterPro" id="IPR005232">
    <property type="entry name" value="LarE"/>
</dbReference>
<protein>
    <recommendedName>
        <fullName evidence="3">NAD/GMP synthase domain-containing protein</fullName>
    </recommendedName>
</protein>
<dbReference type="GO" id="GO:0016783">
    <property type="term" value="F:sulfurtransferase activity"/>
    <property type="evidence" value="ECO:0007669"/>
    <property type="project" value="InterPro"/>
</dbReference>
<evidence type="ECO:0008006" key="3">
    <source>
        <dbReference type="Google" id="ProtNLM"/>
    </source>
</evidence>
<dbReference type="HOGENOM" id="CLU_061181_0_0_2"/>
<gene>
    <name evidence="1" type="ordered locus">Metbo_2234</name>
</gene>
<dbReference type="KEGG" id="mel:Metbo_2234"/>
<dbReference type="Pfam" id="PF06508">
    <property type="entry name" value="QueC"/>
    <property type="match status" value="1"/>
</dbReference>
<dbReference type="Proteomes" id="UP000007490">
    <property type="component" value="Chromosome"/>
</dbReference>
<name>F0TCQ8_METLA</name>
<dbReference type="STRING" id="877455.Metbo_2234"/>
<dbReference type="PANTHER" id="PTHR43169:SF2">
    <property type="entry name" value="NAD_GMP SYNTHASE DOMAIN-CONTAINING PROTEIN"/>
    <property type="match status" value="1"/>
</dbReference>
<dbReference type="PANTHER" id="PTHR43169">
    <property type="entry name" value="EXSB FAMILY PROTEIN"/>
    <property type="match status" value="1"/>
</dbReference>
<dbReference type="InterPro" id="IPR052188">
    <property type="entry name" value="Ni-pincer_cofactor_biosynth"/>
</dbReference>
<reference evidence="2" key="1">
    <citation type="submission" date="2011-02" db="EMBL/GenBank/DDBJ databases">
        <title>Complete sequence of Methanobacterium sp. AL-21.</title>
        <authorList>
            <consortium name="US DOE Joint Genome Institute"/>
            <person name="Lucas S."/>
            <person name="Copeland A."/>
            <person name="Lapidus A."/>
            <person name="Cheng J.-F."/>
            <person name="Goodwin L."/>
            <person name="Pitluck S."/>
            <person name="Chertkov O."/>
            <person name="Detter J.C."/>
            <person name="Han C."/>
            <person name="Tapia R."/>
            <person name="Land M."/>
            <person name="Hauser L."/>
            <person name="Kyrpides N."/>
            <person name="Ivanova N."/>
            <person name="Mikhailova N."/>
            <person name="Pagani I."/>
            <person name="Cadillo-Quiroz H."/>
            <person name="Imachi H."/>
            <person name="Zinder S."/>
            <person name="Liu W."/>
            <person name="Woyke T."/>
        </authorList>
    </citation>
    <scope>NUCLEOTIDE SEQUENCE [LARGE SCALE GENOMIC DNA]</scope>
    <source>
        <strain evidence="2">AL-21</strain>
    </source>
</reference>
<reference evidence="1 2" key="2">
    <citation type="journal article" date="2014" name="Int. J. Syst. Evol. Microbiol.">
        <title>Methanobacterium paludis sp. nov. and a novel strain of Methanobacterium lacus isolated from northern peatlands.</title>
        <authorList>
            <person name="Cadillo-Quiroz H."/>
            <person name="Brauer S.L."/>
            <person name="Goodson N."/>
            <person name="Yavitt J.B."/>
            <person name="Zinder S.H."/>
        </authorList>
    </citation>
    <scope>NUCLEOTIDE SEQUENCE [LARGE SCALE GENOMIC DNA]</scope>
    <source>
        <strain evidence="1 2">AL-21</strain>
    </source>
</reference>
<evidence type="ECO:0000313" key="1">
    <source>
        <dbReference type="EMBL" id="ADZ10448.1"/>
    </source>
</evidence>
<accession>F0TCQ8</accession>
<evidence type="ECO:0000313" key="2">
    <source>
        <dbReference type="Proteomes" id="UP000007490"/>
    </source>
</evidence>
<dbReference type="InterPro" id="IPR014729">
    <property type="entry name" value="Rossmann-like_a/b/a_fold"/>
</dbReference>
<proteinExistence type="predicted"/>
<dbReference type="SUPFAM" id="SSF52402">
    <property type="entry name" value="Adenine nucleotide alpha hydrolases-like"/>
    <property type="match status" value="1"/>
</dbReference>
<dbReference type="GeneID" id="10278700"/>